<organism evidence="1 2">
    <name type="scientific">Halorussus aquaticus</name>
    <dbReference type="NCBI Taxonomy" id="2953748"/>
    <lineage>
        <taxon>Archaea</taxon>
        <taxon>Methanobacteriati</taxon>
        <taxon>Methanobacteriota</taxon>
        <taxon>Stenosarchaea group</taxon>
        <taxon>Halobacteria</taxon>
        <taxon>Halobacteriales</taxon>
        <taxon>Haladaptataceae</taxon>
        <taxon>Halorussus</taxon>
    </lineage>
</organism>
<dbReference type="EMBL" id="JBHSHT010000002">
    <property type="protein sequence ID" value="MFC4826044.1"/>
    <property type="molecule type" value="Genomic_DNA"/>
</dbReference>
<gene>
    <name evidence="1" type="ORF">ACFO9K_17460</name>
</gene>
<sequence>MGAVECRQGRESILDVGEALSDVIGGHGVVGHDLGVRKSLLTYFIISASRIPVSTIEAS</sequence>
<evidence type="ECO:0000313" key="1">
    <source>
        <dbReference type="EMBL" id="MFC4826044.1"/>
    </source>
</evidence>
<comment type="caution">
    <text evidence="1">The sequence shown here is derived from an EMBL/GenBank/DDBJ whole genome shotgun (WGS) entry which is preliminary data.</text>
</comment>
<evidence type="ECO:0000313" key="2">
    <source>
        <dbReference type="Proteomes" id="UP001595945"/>
    </source>
</evidence>
<dbReference type="GeneID" id="73046864"/>
<dbReference type="RefSeq" id="WP_254270076.1">
    <property type="nucleotide sequence ID" value="NZ_CP100400.1"/>
</dbReference>
<proteinExistence type="predicted"/>
<protein>
    <submittedName>
        <fullName evidence="1">Uncharacterized protein</fullName>
    </submittedName>
</protein>
<keyword evidence="2" id="KW-1185">Reference proteome</keyword>
<dbReference type="AlphaFoldDB" id="A0ABD5Q5S5"/>
<dbReference type="Proteomes" id="UP001595945">
    <property type="component" value="Unassembled WGS sequence"/>
</dbReference>
<accession>A0ABD5Q5S5</accession>
<reference evidence="1 2" key="1">
    <citation type="journal article" date="2019" name="Int. J. Syst. Evol. Microbiol.">
        <title>The Global Catalogue of Microorganisms (GCM) 10K type strain sequencing project: providing services to taxonomists for standard genome sequencing and annotation.</title>
        <authorList>
            <consortium name="The Broad Institute Genomics Platform"/>
            <consortium name="The Broad Institute Genome Sequencing Center for Infectious Disease"/>
            <person name="Wu L."/>
            <person name="Ma J."/>
        </authorList>
    </citation>
    <scope>NUCLEOTIDE SEQUENCE [LARGE SCALE GENOMIC DNA]</scope>
    <source>
        <strain evidence="1 2">XZYJ18</strain>
    </source>
</reference>
<name>A0ABD5Q5S5_9EURY</name>